<evidence type="ECO:0008006" key="4">
    <source>
        <dbReference type="Google" id="ProtNLM"/>
    </source>
</evidence>
<gene>
    <name evidence="2" type="ORF">FIBSPDRAFT_1042508</name>
</gene>
<dbReference type="EMBL" id="KV417529">
    <property type="protein sequence ID" value="KZP23955.1"/>
    <property type="molecule type" value="Genomic_DNA"/>
</dbReference>
<proteinExistence type="predicted"/>
<name>A0A166MFL9_9AGAM</name>
<reference evidence="2 3" key="1">
    <citation type="journal article" date="2016" name="Mol. Biol. Evol.">
        <title>Comparative Genomics of Early-Diverging Mushroom-Forming Fungi Provides Insights into the Origins of Lignocellulose Decay Capabilities.</title>
        <authorList>
            <person name="Nagy L.G."/>
            <person name="Riley R."/>
            <person name="Tritt A."/>
            <person name="Adam C."/>
            <person name="Daum C."/>
            <person name="Floudas D."/>
            <person name="Sun H."/>
            <person name="Yadav J.S."/>
            <person name="Pangilinan J."/>
            <person name="Larsson K.H."/>
            <person name="Matsuura K."/>
            <person name="Barry K."/>
            <person name="Labutti K."/>
            <person name="Kuo R."/>
            <person name="Ohm R.A."/>
            <person name="Bhattacharya S.S."/>
            <person name="Shirouzu T."/>
            <person name="Yoshinaga Y."/>
            <person name="Martin F.M."/>
            <person name="Grigoriev I.V."/>
            <person name="Hibbett D.S."/>
        </authorList>
    </citation>
    <scope>NUCLEOTIDE SEQUENCE [LARGE SCALE GENOMIC DNA]</scope>
    <source>
        <strain evidence="2 3">CBS 109695</strain>
    </source>
</reference>
<evidence type="ECO:0000313" key="3">
    <source>
        <dbReference type="Proteomes" id="UP000076532"/>
    </source>
</evidence>
<accession>A0A166MFL9</accession>
<dbReference type="OrthoDB" id="2975814at2759"/>
<keyword evidence="3" id="KW-1185">Reference proteome</keyword>
<dbReference type="Proteomes" id="UP000076532">
    <property type="component" value="Unassembled WGS sequence"/>
</dbReference>
<dbReference type="AlphaFoldDB" id="A0A166MFL9"/>
<protein>
    <recommendedName>
        <fullName evidence="4">F-box domain-containing protein</fullName>
    </recommendedName>
</protein>
<organism evidence="2 3">
    <name type="scientific">Athelia psychrophila</name>
    <dbReference type="NCBI Taxonomy" id="1759441"/>
    <lineage>
        <taxon>Eukaryota</taxon>
        <taxon>Fungi</taxon>
        <taxon>Dikarya</taxon>
        <taxon>Basidiomycota</taxon>
        <taxon>Agaricomycotina</taxon>
        <taxon>Agaricomycetes</taxon>
        <taxon>Agaricomycetidae</taxon>
        <taxon>Atheliales</taxon>
        <taxon>Atheliaceae</taxon>
        <taxon>Athelia</taxon>
    </lineage>
</organism>
<evidence type="ECO:0000313" key="2">
    <source>
        <dbReference type="EMBL" id="KZP23955.1"/>
    </source>
</evidence>
<sequence length="555" mass="61984">MSVRRSTRLQNAKERDLTEHGPPLQAAPLSLMSSSKATANHTLGCYDILSEIFTACSHPETDYTGTSRILSQVCRDWRHHIISSPKFWTAAMISCRSGDPSHLWSRLVLERSRGLPLTLHIYVTRLAYLDTIKDLLYTCVGRVRNLIIDSEVELPPATIWRGCPFLMSEDLEFFEYRQKDGARIITERDAVHGPFTRSHLFQHALTGAPESAHLGLSTWQLRSITSLSVDYSFGTGSRIPNRDLCGILLRNMDTLQHLEIVDTAPMVGALPYPLEVTLPRLDTLIIGFKRAAAMLPLLAALRLPALTSVVLRDISRAPEPHTPRHYWGVVETGIDPKYDGGFDVLQALRAFPTITHMQVYGLRCHEPTTLFEELALESAVLVDADEVFTSLLCTLPGWAHRAPALTRSGLSVGNLAVTGTSHKNFAEFLRKRHAGSGPPMRQLALSPGCLHEEFCGRIRQRKVQDVAEDAKTRLTAALQSAQKVSFIPQPTHGVPYEPEKGIMHVLEDDIFDKGLWGMIPAVIPTGWEDSVVEADAPWPWLAEIQPWSDSMEMEW</sequence>
<evidence type="ECO:0000256" key="1">
    <source>
        <dbReference type="SAM" id="MobiDB-lite"/>
    </source>
</evidence>
<feature type="region of interest" description="Disordered" evidence="1">
    <location>
        <begin position="1"/>
        <end position="25"/>
    </location>
</feature>